<evidence type="ECO:0000313" key="1">
    <source>
        <dbReference type="EMBL" id="SVD73586.1"/>
    </source>
</evidence>
<dbReference type="PANTHER" id="PTHR28055">
    <property type="entry name" value="ALTERED INHERITANCE OF MITOCHONDRIA PROTEIN 41, MITOCHONDRIAL"/>
    <property type="match status" value="1"/>
</dbReference>
<dbReference type="InterPro" id="IPR019004">
    <property type="entry name" value="YqeY/Aim41"/>
</dbReference>
<protein>
    <recommendedName>
        <fullName evidence="2">Asn/Gln amidotransferase domain-containing protein</fullName>
    </recommendedName>
</protein>
<dbReference type="SUPFAM" id="SSF89095">
    <property type="entry name" value="GatB/YqeY motif"/>
    <property type="match status" value="1"/>
</dbReference>
<dbReference type="Pfam" id="PF09424">
    <property type="entry name" value="YqeY"/>
    <property type="match status" value="1"/>
</dbReference>
<dbReference type="PANTHER" id="PTHR28055:SF1">
    <property type="entry name" value="ALTERED INHERITANCE OF MITOCHONDRIA PROTEIN 41, MITOCHONDRIAL"/>
    <property type="match status" value="1"/>
</dbReference>
<sequence>MSFTEQIKQDMYTAMKSGDKIRTNILRILLSSLKEKEIEKKDSLNEDEYFNVIRRLVKQHKESADAYQKAGRSELVEKEILELNVLTEYLPEMLSEEQTINLVKKVINQLSVNNLSDMGKVMSAIMQQSNGNVDGTLANRLVKELLQ</sequence>
<dbReference type="InterPro" id="IPR003789">
    <property type="entry name" value="Asn/Gln_tRNA_amidoTrase-B-like"/>
</dbReference>
<gene>
    <name evidence="1" type="ORF">METZ01_LOCUS426440</name>
</gene>
<name>A0A382XRA0_9ZZZZ</name>
<dbReference type="InterPro" id="IPR042184">
    <property type="entry name" value="YqeY/Aim41_N"/>
</dbReference>
<dbReference type="Gene3D" id="1.10.1510.10">
    <property type="entry name" value="Uncharacterised protein YqeY/AIM41 PF09424, N-terminal domain"/>
    <property type="match status" value="1"/>
</dbReference>
<accession>A0A382XRA0</accession>
<dbReference type="GO" id="GO:0016884">
    <property type="term" value="F:carbon-nitrogen ligase activity, with glutamine as amido-N-donor"/>
    <property type="evidence" value="ECO:0007669"/>
    <property type="project" value="InterPro"/>
</dbReference>
<reference evidence="1" key="1">
    <citation type="submission" date="2018-05" db="EMBL/GenBank/DDBJ databases">
        <authorList>
            <person name="Lanie J.A."/>
            <person name="Ng W.-L."/>
            <person name="Kazmierczak K.M."/>
            <person name="Andrzejewski T.M."/>
            <person name="Davidsen T.M."/>
            <person name="Wayne K.J."/>
            <person name="Tettelin H."/>
            <person name="Glass J.I."/>
            <person name="Rusch D."/>
            <person name="Podicherti R."/>
            <person name="Tsui H.-C.T."/>
            <person name="Winkler M.E."/>
        </authorList>
    </citation>
    <scope>NUCLEOTIDE SEQUENCE</scope>
</reference>
<proteinExistence type="predicted"/>
<dbReference type="Gene3D" id="1.10.10.410">
    <property type="match status" value="1"/>
</dbReference>
<evidence type="ECO:0008006" key="2">
    <source>
        <dbReference type="Google" id="ProtNLM"/>
    </source>
</evidence>
<dbReference type="InterPro" id="IPR023168">
    <property type="entry name" value="GatB_Yqey_C_2"/>
</dbReference>
<dbReference type="AlphaFoldDB" id="A0A382XRA0"/>
<organism evidence="1">
    <name type="scientific">marine metagenome</name>
    <dbReference type="NCBI Taxonomy" id="408172"/>
    <lineage>
        <taxon>unclassified sequences</taxon>
        <taxon>metagenomes</taxon>
        <taxon>ecological metagenomes</taxon>
    </lineage>
</organism>
<dbReference type="EMBL" id="UINC01169846">
    <property type="protein sequence ID" value="SVD73586.1"/>
    <property type="molecule type" value="Genomic_DNA"/>
</dbReference>